<gene>
    <name evidence="1" type="ORF">BO71DRAFT_96470</name>
</gene>
<evidence type="ECO:0000313" key="2">
    <source>
        <dbReference type="Proteomes" id="UP000247810"/>
    </source>
</evidence>
<name>A0A319EFY1_9EURO</name>
<organism evidence="1 2">
    <name type="scientific">Aspergillus ellipticus CBS 707.79</name>
    <dbReference type="NCBI Taxonomy" id="1448320"/>
    <lineage>
        <taxon>Eukaryota</taxon>
        <taxon>Fungi</taxon>
        <taxon>Dikarya</taxon>
        <taxon>Ascomycota</taxon>
        <taxon>Pezizomycotina</taxon>
        <taxon>Eurotiomycetes</taxon>
        <taxon>Eurotiomycetidae</taxon>
        <taxon>Eurotiales</taxon>
        <taxon>Aspergillaceae</taxon>
        <taxon>Aspergillus</taxon>
        <taxon>Aspergillus subgen. Circumdati</taxon>
    </lineage>
</organism>
<dbReference type="AlphaFoldDB" id="A0A319EFY1"/>
<keyword evidence="2" id="KW-1185">Reference proteome</keyword>
<protein>
    <submittedName>
        <fullName evidence="1">Uncharacterized protein</fullName>
    </submittedName>
</protein>
<evidence type="ECO:0000313" key="1">
    <source>
        <dbReference type="EMBL" id="PYH89902.1"/>
    </source>
</evidence>
<reference evidence="1 2" key="1">
    <citation type="submission" date="2018-02" db="EMBL/GenBank/DDBJ databases">
        <title>The genomes of Aspergillus section Nigri reveals drivers in fungal speciation.</title>
        <authorList>
            <consortium name="DOE Joint Genome Institute"/>
            <person name="Vesth T.C."/>
            <person name="Nybo J."/>
            <person name="Theobald S."/>
            <person name="Brandl J."/>
            <person name="Frisvad J.C."/>
            <person name="Nielsen K.F."/>
            <person name="Lyhne E.K."/>
            <person name="Kogle M.E."/>
            <person name="Kuo A."/>
            <person name="Riley R."/>
            <person name="Clum A."/>
            <person name="Nolan M."/>
            <person name="Lipzen A."/>
            <person name="Salamov A."/>
            <person name="Henrissat B."/>
            <person name="Wiebenga A."/>
            <person name="De vries R.P."/>
            <person name="Grigoriev I.V."/>
            <person name="Mortensen U.H."/>
            <person name="Andersen M.R."/>
            <person name="Baker S.E."/>
        </authorList>
    </citation>
    <scope>NUCLEOTIDE SEQUENCE [LARGE SCALE GENOMIC DNA]</scope>
    <source>
        <strain evidence="1 2">CBS 707.79</strain>
    </source>
</reference>
<sequence>MHRQEASGLQDDGSHVTASFVAISTIMLLRTEYYQGLSPQSSGGQGKQEVLFHHRHRPMHLSPVPDAGSNSQHSLTIRLISICYIAEKAGFRTCQSANRLAPNQPLVVPFPDWALIGLQGPRPTLASPAPSLLGPFLPRVGWYRRASAGPILPHGDAPVRTGCSGGHHIH</sequence>
<dbReference type="Proteomes" id="UP000247810">
    <property type="component" value="Unassembled WGS sequence"/>
</dbReference>
<accession>A0A319EFY1</accession>
<dbReference type="EMBL" id="KZ826006">
    <property type="protein sequence ID" value="PYH89902.1"/>
    <property type="molecule type" value="Genomic_DNA"/>
</dbReference>
<proteinExistence type="predicted"/>
<dbReference type="VEuPathDB" id="FungiDB:BO71DRAFT_96470"/>